<organism evidence="1 2">
    <name type="scientific">Ogataea polymorpha</name>
    <dbReference type="NCBI Taxonomy" id="460523"/>
    <lineage>
        <taxon>Eukaryota</taxon>
        <taxon>Fungi</taxon>
        <taxon>Dikarya</taxon>
        <taxon>Ascomycota</taxon>
        <taxon>Saccharomycotina</taxon>
        <taxon>Pichiomycetes</taxon>
        <taxon>Pichiales</taxon>
        <taxon>Pichiaceae</taxon>
        <taxon>Ogataea</taxon>
    </lineage>
</organism>
<protein>
    <submittedName>
        <fullName evidence="1">Uncharacterized protein</fullName>
    </submittedName>
</protein>
<name>A0A9P8NZF3_9ASCO</name>
<reference evidence="1" key="2">
    <citation type="submission" date="2021-01" db="EMBL/GenBank/DDBJ databases">
        <authorList>
            <person name="Schikora-Tamarit M.A."/>
        </authorList>
    </citation>
    <scope>NUCLEOTIDE SEQUENCE</scope>
    <source>
        <strain evidence="1">NCAIM Y.01608</strain>
    </source>
</reference>
<sequence>MKSAKSPFGSIELSKVSSQNPNLVLLTNTVSPILGLKVLMRIPVCVKDNNRVGSLQVQSQTTRSSRKKENKIWRILRVEILQQCSTVISSSVSIQPHVMHSSESEEVLHDVHNLSHLEKHQHSVTAGTEFGQNPVQKFKLSAHPPNCIVVFMRRIYHVFNCREHIWMITDFSQLHEFVVHTLDSNGGLAVRVTNKQLIVLQHLMIQFGL</sequence>
<comment type="caution">
    <text evidence="1">The sequence shown here is derived from an EMBL/GenBank/DDBJ whole genome shotgun (WGS) entry which is preliminary data.</text>
</comment>
<proteinExistence type="predicted"/>
<dbReference type="EMBL" id="JAEUBD010001266">
    <property type="protein sequence ID" value="KAH3663038.1"/>
    <property type="molecule type" value="Genomic_DNA"/>
</dbReference>
<keyword evidence="2" id="KW-1185">Reference proteome</keyword>
<gene>
    <name evidence="1" type="ORF">OGATHE_004614</name>
</gene>
<evidence type="ECO:0000313" key="2">
    <source>
        <dbReference type="Proteomes" id="UP000788993"/>
    </source>
</evidence>
<reference evidence="1" key="1">
    <citation type="journal article" date="2021" name="Open Biol.">
        <title>Shared evolutionary footprints suggest mitochondrial oxidative damage underlies multiple complex I losses in fungi.</title>
        <authorList>
            <person name="Schikora-Tamarit M.A."/>
            <person name="Marcet-Houben M."/>
            <person name="Nosek J."/>
            <person name="Gabaldon T."/>
        </authorList>
    </citation>
    <scope>NUCLEOTIDE SEQUENCE</scope>
    <source>
        <strain evidence="1">NCAIM Y.01608</strain>
    </source>
</reference>
<evidence type="ECO:0000313" key="1">
    <source>
        <dbReference type="EMBL" id="KAH3663038.1"/>
    </source>
</evidence>
<accession>A0A9P8NZF3</accession>
<dbReference type="AlphaFoldDB" id="A0A9P8NZF3"/>
<dbReference type="Proteomes" id="UP000788993">
    <property type="component" value="Unassembled WGS sequence"/>
</dbReference>